<feature type="region of interest" description="Disordered" evidence="1">
    <location>
        <begin position="47"/>
        <end position="78"/>
    </location>
</feature>
<organism evidence="2 3">
    <name type="scientific">Allacma fusca</name>
    <dbReference type="NCBI Taxonomy" id="39272"/>
    <lineage>
        <taxon>Eukaryota</taxon>
        <taxon>Metazoa</taxon>
        <taxon>Ecdysozoa</taxon>
        <taxon>Arthropoda</taxon>
        <taxon>Hexapoda</taxon>
        <taxon>Collembola</taxon>
        <taxon>Symphypleona</taxon>
        <taxon>Sminthuridae</taxon>
        <taxon>Allacma</taxon>
    </lineage>
</organism>
<reference evidence="2" key="1">
    <citation type="submission" date="2021-06" db="EMBL/GenBank/DDBJ databases">
        <authorList>
            <person name="Hodson N. C."/>
            <person name="Mongue J. A."/>
            <person name="Jaron S. K."/>
        </authorList>
    </citation>
    <scope>NUCLEOTIDE SEQUENCE</scope>
</reference>
<dbReference type="AlphaFoldDB" id="A0A8J2P950"/>
<gene>
    <name evidence="2" type="ORF">AFUS01_LOCUS24251</name>
</gene>
<dbReference type="Proteomes" id="UP000708208">
    <property type="component" value="Unassembled WGS sequence"/>
</dbReference>
<protein>
    <submittedName>
        <fullName evidence="2">Uncharacterized protein</fullName>
    </submittedName>
</protein>
<dbReference type="EMBL" id="CAJVCH010300250">
    <property type="protein sequence ID" value="CAG7785637.1"/>
    <property type="molecule type" value="Genomic_DNA"/>
</dbReference>
<keyword evidence="3" id="KW-1185">Reference proteome</keyword>
<comment type="caution">
    <text evidence="2">The sequence shown here is derived from an EMBL/GenBank/DDBJ whole genome shotgun (WGS) entry which is preliminary data.</text>
</comment>
<accession>A0A8J2P950</accession>
<feature type="non-terminal residue" evidence="2">
    <location>
        <position position="1"/>
    </location>
</feature>
<evidence type="ECO:0000256" key="1">
    <source>
        <dbReference type="SAM" id="MobiDB-lite"/>
    </source>
</evidence>
<evidence type="ECO:0000313" key="3">
    <source>
        <dbReference type="Proteomes" id="UP000708208"/>
    </source>
</evidence>
<proteinExistence type="predicted"/>
<sequence>YLLNRAKSVLTPALLQCLHGGKAYSFVRPLMDGGKGRPPILKKWSEIPHPLRSDPLSQSAFESGPTGEAATGAKRTGG</sequence>
<name>A0A8J2P950_9HEXA</name>
<evidence type="ECO:0000313" key="2">
    <source>
        <dbReference type="EMBL" id="CAG7785637.1"/>
    </source>
</evidence>